<dbReference type="AlphaFoldDB" id="A0A8C0F3D2"/>
<reference evidence="1" key="2">
    <citation type="submission" date="2025-09" db="UniProtKB">
        <authorList>
            <consortium name="Ensembl"/>
        </authorList>
    </citation>
    <scope>IDENTIFICATION</scope>
</reference>
<proteinExistence type="predicted"/>
<protein>
    <submittedName>
        <fullName evidence="1">Uncharacterized protein</fullName>
    </submittedName>
</protein>
<dbReference type="Ensembl" id="ENSBOBT00000012203.1">
    <property type="protein sequence ID" value="ENSBOBP00000011917.1"/>
    <property type="gene ID" value="ENSBOBG00000007566.1"/>
</dbReference>
<accession>A0A8C0F3D2</accession>
<keyword evidence="2" id="KW-1185">Reference proteome</keyword>
<evidence type="ECO:0000313" key="1">
    <source>
        <dbReference type="Ensembl" id="ENSBOBP00000011917.1"/>
    </source>
</evidence>
<sequence length="123" mass="13164">MLLKFHSDSFSSLSSAAEARPPLDLPSLLQPLPSLDLVFPCHVMKHDAASCHPWVLNIPAPNSSTCVGTRCLSCEGRKGPRGMSRQASLGGLRSLKQESSQYCNCLHRTGQSAQQDLGIGCTA</sequence>
<organism evidence="1 2">
    <name type="scientific">Bubo bubo</name>
    <name type="common">Eurasian eagle-owl</name>
    <name type="synonym">Strix bubo</name>
    <dbReference type="NCBI Taxonomy" id="30461"/>
    <lineage>
        <taxon>Eukaryota</taxon>
        <taxon>Metazoa</taxon>
        <taxon>Chordata</taxon>
        <taxon>Craniata</taxon>
        <taxon>Vertebrata</taxon>
        <taxon>Euteleostomi</taxon>
        <taxon>Archelosauria</taxon>
        <taxon>Archosauria</taxon>
        <taxon>Dinosauria</taxon>
        <taxon>Saurischia</taxon>
        <taxon>Theropoda</taxon>
        <taxon>Coelurosauria</taxon>
        <taxon>Aves</taxon>
        <taxon>Neognathae</taxon>
        <taxon>Neoaves</taxon>
        <taxon>Telluraves</taxon>
        <taxon>Strigiformes</taxon>
        <taxon>Strigidae</taxon>
        <taxon>Bubo</taxon>
    </lineage>
</organism>
<name>A0A8C0F3D2_BUBBB</name>
<evidence type="ECO:0000313" key="2">
    <source>
        <dbReference type="Proteomes" id="UP000694567"/>
    </source>
</evidence>
<dbReference type="Proteomes" id="UP000694567">
    <property type="component" value="Unplaced"/>
</dbReference>
<reference evidence="1" key="1">
    <citation type="submission" date="2025-08" db="UniProtKB">
        <authorList>
            <consortium name="Ensembl"/>
        </authorList>
    </citation>
    <scope>IDENTIFICATION</scope>
</reference>